<dbReference type="Pfam" id="PF13899">
    <property type="entry name" value="Thioredoxin_7"/>
    <property type="match status" value="1"/>
</dbReference>
<proteinExistence type="predicted"/>
<evidence type="ECO:0000313" key="2">
    <source>
        <dbReference type="EMBL" id="MXV15802.1"/>
    </source>
</evidence>
<dbReference type="PANTHER" id="PTHR32234">
    <property type="entry name" value="THIOL:DISULFIDE INTERCHANGE PROTEIN DSBD"/>
    <property type="match status" value="1"/>
</dbReference>
<comment type="caution">
    <text evidence="2">The sequence shown here is derived from an EMBL/GenBank/DDBJ whole genome shotgun (WGS) entry which is preliminary data.</text>
</comment>
<dbReference type="AlphaFoldDB" id="A0A7K1XXX9"/>
<sequence>MKSLFAIVLFFVITALRPAEKPSIKFIENSWPTALAKAKAEHKYIFVDAYATWCGPCKLLKSTTFADPEAAAFFNANFVNVSIDMEKGEGPKLAERWQVEAYPTLIIFDPEGKPVLGTAGFMKAKELIRFGKQALARK</sequence>
<organism evidence="2 3">
    <name type="scientific">Hufsiella ginkgonis</name>
    <dbReference type="NCBI Taxonomy" id="2695274"/>
    <lineage>
        <taxon>Bacteria</taxon>
        <taxon>Pseudomonadati</taxon>
        <taxon>Bacteroidota</taxon>
        <taxon>Sphingobacteriia</taxon>
        <taxon>Sphingobacteriales</taxon>
        <taxon>Sphingobacteriaceae</taxon>
        <taxon>Hufsiella</taxon>
    </lineage>
</organism>
<keyword evidence="3" id="KW-1185">Reference proteome</keyword>
<gene>
    <name evidence="2" type="ORF">GS398_10840</name>
</gene>
<dbReference type="GO" id="GO:0045454">
    <property type="term" value="P:cell redox homeostasis"/>
    <property type="evidence" value="ECO:0007669"/>
    <property type="project" value="TreeGrafter"/>
</dbReference>
<dbReference type="PRINTS" id="PR00421">
    <property type="entry name" value="THIOREDOXIN"/>
</dbReference>
<dbReference type="GO" id="GO:0015035">
    <property type="term" value="F:protein-disulfide reductase activity"/>
    <property type="evidence" value="ECO:0007669"/>
    <property type="project" value="TreeGrafter"/>
</dbReference>
<name>A0A7K1XXX9_9SPHI</name>
<dbReference type="PANTHER" id="PTHR32234:SF0">
    <property type="entry name" value="THIOL:DISULFIDE INTERCHANGE PROTEIN DSBD"/>
    <property type="match status" value="1"/>
</dbReference>
<dbReference type="RefSeq" id="WP_160906774.1">
    <property type="nucleotide sequence ID" value="NZ_WVHS01000002.1"/>
</dbReference>
<dbReference type="SUPFAM" id="SSF52833">
    <property type="entry name" value="Thioredoxin-like"/>
    <property type="match status" value="1"/>
</dbReference>
<feature type="domain" description="Thioredoxin" evidence="1">
    <location>
        <begin position="13"/>
        <end position="136"/>
    </location>
</feature>
<dbReference type="InterPro" id="IPR013766">
    <property type="entry name" value="Thioredoxin_domain"/>
</dbReference>
<reference evidence="2 3" key="1">
    <citation type="submission" date="2019-11" db="EMBL/GenBank/DDBJ databases">
        <title>Pedobacter sp. HMF7056 Genome sequencing and assembly.</title>
        <authorList>
            <person name="Kang H."/>
            <person name="Kim H."/>
            <person name="Joh K."/>
        </authorList>
    </citation>
    <scope>NUCLEOTIDE SEQUENCE [LARGE SCALE GENOMIC DNA]</scope>
    <source>
        <strain evidence="2 3">HMF7056</strain>
    </source>
</reference>
<accession>A0A7K1XXX9</accession>
<protein>
    <submittedName>
        <fullName evidence="2">Thioredoxin fold domain-containing protein</fullName>
    </submittedName>
</protein>
<evidence type="ECO:0000259" key="1">
    <source>
        <dbReference type="PROSITE" id="PS51352"/>
    </source>
</evidence>
<dbReference type="PROSITE" id="PS51352">
    <property type="entry name" value="THIOREDOXIN_2"/>
    <property type="match status" value="1"/>
</dbReference>
<dbReference type="Proteomes" id="UP000451233">
    <property type="component" value="Unassembled WGS sequence"/>
</dbReference>
<dbReference type="InterPro" id="IPR036249">
    <property type="entry name" value="Thioredoxin-like_sf"/>
</dbReference>
<evidence type="ECO:0000313" key="3">
    <source>
        <dbReference type="Proteomes" id="UP000451233"/>
    </source>
</evidence>
<dbReference type="EMBL" id="WVHS01000002">
    <property type="protein sequence ID" value="MXV15802.1"/>
    <property type="molecule type" value="Genomic_DNA"/>
</dbReference>
<dbReference type="Gene3D" id="3.40.30.10">
    <property type="entry name" value="Glutaredoxin"/>
    <property type="match status" value="1"/>
</dbReference>